<dbReference type="PANTHER" id="PTHR37984:SF7">
    <property type="entry name" value="INTEGRASE CATALYTIC DOMAIN-CONTAINING PROTEIN"/>
    <property type="match status" value="1"/>
</dbReference>
<dbReference type="Pfam" id="PF00078">
    <property type="entry name" value="RVT_1"/>
    <property type="match status" value="1"/>
</dbReference>
<feature type="domain" description="Reverse transcriptase" evidence="1">
    <location>
        <begin position="208"/>
        <end position="252"/>
    </location>
</feature>
<dbReference type="InterPro" id="IPR043502">
    <property type="entry name" value="DNA/RNA_pol_sf"/>
</dbReference>
<evidence type="ECO:0000259" key="1">
    <source>
        <dbReference type="Pfam" id="PF00078"/>
    </source>
</evidence>
<evidence type="ECO:0000313" key="3">
    <source>
        <dbReference type="Proteomes" id="UP001159363"/>
    </source>
</evidence>
<dbReference type="InterPro" id="IPR050951">
    <property type="entry name" value="Retrovirus_Pol_polyprotein"/>
</dbReference>
<comment type="caution">
    <text evidence="2">The sequence shown here is derived from an EMBL/GenBank/DDBJ whole genome shotgun (WGS) entry which is preliminary data.</text>
</comment>
<dbReference type="Gene3D" id="3.30.420.10">
    <property type="entry name" value="Ribonuclease H-like superfamily/Ribonuclease H"/>
    <property type="match status" value="1"/>
</dbReference>
<name>A0ABQ9G5C2_9NEOP</name>
<proteinExistence type="predicted"/>
<reference evidence="2 3" key="1">
    <citation type="submission" date="2023-02" db="EMBL/GenBank/DDBJ databases">
        <title>LHISI_Scaffold_Assembly.</title>
        <authorList>
            <person name="Stuart O.P."/>
            <person name="Cleave R."/>
            <person name="Magrath M.J.L."/>
            <person name="Mikheyev A.S."/>
        </authorList>
    </citation>
    <scope>NUCLEOTIDE SEQUENCE [LARGE SCALE GENOMIC DNA]</scope>
    <source>
        <strain evidence="2">Daus_M_001</strain>
        <tissue evidence="2">Leg muscle</tissue>
    </source>
</reference>
<dbReference type="PANTHER" id="PTHR37984">
    <property type="entry name" value="PROTEIN CBG26694"/>
    <property type="match status" value="1"/>
</dbReference>
<dbReference type="Gene3D" id="3.30.70.270">
    <property type="match status" value="2"/>
</dbReference>
<sequence>MASLEILLPPLGPVDINGPNASANWEMFYQKFQLYLVAFGQANSTDEVKCALLLSLRGEDALCTYNSLKFSNDEGHNSNKFANLVAAFRNYPIKTLPTRRSNFHRENGKKGESFDQFLTSLKMLVRYCEYGEQEEIIVRDRIIQGSEDRALQEVLLRQDPANNESITKGTQVSMYKRSSLPVKVRMISSVHAAIKDTEVDKNFGDIPNCIAYIDDLICYGETEEEHDRAVKSVLDRTRKLGVKFNPNKVGMSIDPERTRALREIQPPKNLKELQCVLGMFNYARPFIQNMSEIEQSAELKEIRNKKHEYHSRDIPTLPYERVSADILAFGGNFAKEGRIELQFSSPRYVQSNGVAEKVAHIAKQLLRKCWETGTDYREALREYCNTPIPGIGVSPPKLLNSR</sequence>
<protein>
    <recommendedName>
        <fullName evidence="1">Reverse transcriptase domain-containing protein</fullName>
    </recommendedName>
</protein>
<dbReference type="SUPFAM" id="SSF53098">
    <property type="entry name" value="Ribonuclease H-like"/>
    <property type="match status" value="1"/>
</dbReference>
<evidence type="ECO:0000313" key="2">
    <source>
        <dbReference type="EMBL" id="KAJ8866681.1"/>
    </source>
</evidence>
<gene>
    <name evidence="2" type="ORF">PR048_032542</name>
</gene>
<dbReference type="InterPro" id="IPR036397">
    <property type="entry name" value="RNaseH_sf"/>
</dbReference>
<keyword evidence="3" id="KW-1185">Reference proteome</keyword>
<dbReference type="EMBL" id="JARBHB010000016">
    <property type="protein sequence ID" value="KAJ8866681.1"/>
    <property type="molecule type" value="Genomic_DNA"/>
</dbReference>
<dbReference type="InterPro" id="IPR012337">
    <property type="entry name" value="RNaseH-like_sf"/>
</dbReference>
<dbReference type="Proteomes" id="UP001159363">
    <property type="component" value="Chromosome 15"/>
</dbReference>
<organism evidence="2 3">
    <name type="scientific">Dryococelus australis</name>
    <dbReference type="NCBI Taxonomy" id="614101"/>
    <lineage>
        <taxon>Eukaryota</taxon>
        <taxon>Metazoa</taxon>
        <taxon>Ecdysozoa</taxon>
        <taxon>Arthropoda</taxon>
        <taxon>Hexapoda</taxon>
        <taxon>Insecta</taxon>
        <taxon>Pterygota</taxon>
        <taxon>Neoptera</taxon>
        <taxon>Polyneoptera</taxon>
        <taxon>Phasmatodea</taxon>
        <taxon>Verophasmatodea</taxon>
        <taxon>Anareolatae</taxon>
        <taxon>Phasmatidae</taxon>
        <taxon>Eurycanthinae</taxon>
        <taxon>Dryococelus</taxon>
    </lineage>
</organism>
<dbReference type="InterPro" id="IPR000477">
    <property type="entry name" value="RT_dom"/>
</dbReference>
<dbReference type="InterPro" id="IPR043128">
    <property type="entry name" value="Rev_trsase/Diguanyl_cyclase"/>
</dbReference>
<accession>A0ABQ9G5C2</accession>
<dbReference type="SUPFAM" id="SSF56672">
    <property type="entry name" value="DNA/RNA polymerases"/>
    <property type="match status" value="1"/>
</dbReference>